<dbReference type="EMBL" id="PDSK01000066">
    <property type="protein sequence ID" value="PIE35042.1"/>
    <property type="molecule type" value="Genomic_DNA"/>
</dbReference>
<comment type="caution">
    <text evidence="1">The sequence shown here is derived from an EMBL/GenBank/DDBJ whole genome shotgun (WGS) entry which is preliminary data.</text>
</comment>
<protein>
    <submittedName>
        <fullName evidence="1">Uncharacterized protein</fullName>
    </submittedName>
</protein>
<evidence type="ECO:0000313" key="2">
    <source>
        <dbReference type="Proteomes" id="UP000230821"/>
    </source>
</evidence>
<reference evidence="1 2" key="1">
    <citation type="submission" date="2017-10" db="EMBL/GenBank/DDBJ databases">
        <title>Novel microbial diversity and functional potential in the marine mammal oral microbiome.</title>
        <authorList>
            <person name="Dudek N.K."/>
            <person name="Sun C.L."/>
            <person name="Burstein D."/>
            <person name="Kantor R.S."/>
            <person name="Aliaga Goltsman D.S."/>
            <person name="Bik E.M."/>
            <person name="Thomas B.C."/>
            <person name="Banfield J.F."/>
            <person name="Relman D.A."/>
        </authorList>
    </citation>
    <scope>NUCLEOTIDE SEQUENCE [LARGE SCALE GENOMIC DNA]</scope>
    <source>
        <strain evidence="1">DOLJORAL78_47_16</strain>
    </source>
</reference>
<proteinExistence type="predicted"/>
<gene>
    <name evidence="1" type="ORF">CSA56_05810</name>
</gene>
<evidence type="ECO:0000313" key="1">
    <source>
        <dbReference type="EMBL" id="PIE35042.1"/>
    </source>
</evidence>
<name>A0A2G6KJ44_9BACT</name>
<organism evidence="1 2">
    <name type="scientific">candidate division KSB3 bacterium</name>
    <dbReference type="NCBI Taxonomy" id="2044937"/>
    <lineage>
        <taxon>Bacteria</taxon>
        <taxon>candidate division KSB3</taxon>
    </lineage>
</organism>
<accession>A0A2G6KJ44</accession>
<sequence length="74" mass="8135">MSLQGPVTFMARSINLHLLTLVATVLSEEVFWYSTALFTCIAASMDPDMILNPVRGVSMLMNNAVNLVLLFSTL</sequence>
<dbReference type="Proteomes" id="UP000230821">
    <property type="component" value="Unassembled WGS sequence"/>
</dbReference>
<dbReference type="AlphaFoldDB" id="A0A2G6KJ44"/>